<evidence type="ECO:0000256" key="3">
    <source>
        <dbReference type="SAM" id="SignalP"/>
    </source>
</evidence>
<feature type="coiled-coil region" evidence="1">
    <location>
        <begin position="199"/>
        <end position="291"/>
    </location>
</feature>
<keyword evidence="6" id="KW-1185">Reference proteome</keyword>
<dbReference type="Gene3D" id="6.10.250.3150">
    <property type="match status" value="1"/>
</dbReference>
<sequence>MAALAFSAISEFHAGLISMLRALSLSLFLAASAGLVLCAGAASAASGSAATVKQKARAENQKANVEKQLSDMQKRLSEREAASEAANDELRKADQAISDANRRLRSLKGEREKVEARLAELRSDSRTVGRDLSGAEKLLEDIVRAQYIHSQRHSWQSLIEGGNPNELSRTAAELRYLSIAQVRAADALEKEQSRIETVSEETRARRTELQRIAREEESNRRELLSEKRDRQEAVKKLKRDIETQQAAIDKLKKDQTRLENLVADIDKRLERERAAEEAARKREAARQAKANAKPVEPLASGNFAKLKGRLIKPVAGRIAATFGSRRTGSALWQGLLFRAPEGAEVAACASGRVVFSDWLRGYGNLIIIDHGNTYMSVYANNESILKNVGDRVKAGETVATVGTSGASDEPGLYFEIRYKGKPINPQPWLAK</sequence>
<evidence type="ECO:0000259" key="4">
    <source>
        <dbReference type="Pfam" id="PF01551"/>
    </source>
</evidence>
<feature type="signal peptide" evidence="3">
    <location>
        <begin position="1"/>
        <end position="44"/>
    </location>
</feature>
<dbReference type="Gene3D" id="2.70.70.10">
    <property type="entry name" value="Glucose Permease (Domain IIA)"/>
    <property type="match status" value="1"/>
</dbReference>
<dbReference type="AlphaFoldDB" id="A0AAI9SC63"/>
<proteinExistence type="predicted"/>
<evidence type="ECO:0000256" key="1">
    <source>
        <dbReference type="SAM" id="Coils"/>
    </source>
</evidence>
<feature type="chain" id="PRO_5042508426" evidence="3">
    <location>
        <begin position="45"/>
        <end position="431"/>
    </location>
</feature>
<organism evidence="5 6">
    <name type="scientific">Sutterella seckii</name>
    <dbReference type="NCBI Taxonomy" id="1944635"/>
    <lineage>
        <taxon>Bacteria</taxon>
        <taxon>Pseudomonadati</taxon>
        <taxon>Pseudomonadota</taxon>
        <taxon>Betaproteobacteria</taxon>
        <taxon>Burkholderiales</taxon>
        <taxon>Sutterellaceae</taxon>
        <taxon>Sutterella</taxon>
    </lineage>
</organism>
<dbReference type="Pfam" id="PF01551">
    <property type="entry name" value="Peptidase_M23"/>
    <property type="match status" value="1"/>
</dbReference>
<name>A0AAI9SC63_9BURK</name>
<dbReference type="InterPro" id="IPR016047">
    <property type="entry name" value="M23ase_b-sheet_dom"/>
</dbReference>
<reference evidence="5 6" key="1">
    <citation type="submission" date="2019-10" db="EMBL/GenBank/DDBJ databases">
        <title>Genome diversity of Sutterella seckii.</title>
        <authorList>
            <person name="Chaplin A.V."/>
            <person name="Sokolova S.R."/>
            <person name="Mosin K.A."/>
            <person name="Ivanova E.L."/>
            <person name="Kochetkova T.O."/>
            <person name="Goltsov A.Y."/>
            <person name="Trofimov D.Y."/>
            <person name="Efimov B.A."/>
        </authorList>
    </citation>
    <scope>NUCLEOTIDE SEQUENCE [LARGE SCALE GENOMIC DNA]</scope>
    <source>
        <strain evidence="5 6">ASD3426</strain>
    </source>
</reference>
<dbReference type="EMBL" id="WEHW01000012">
    <property type="protein sequence ID" value="KAB7651595.1"/>
    <property type="molecule type" value="Genomic_DNA"/>
</dbReference>
<feature type="region of interest" description="Disordered" evidence="2">
    <location>
        <begin position="61"/>
        <end position="92"/>
    </location>
</feature>
<accession>A0AAI9SC63</accession>
<feature type="domain" description="M23ase beta-sheet core" evidence="4">
    <location>
        <begin position="332"/>
        <end position="425"/>
    </location>
</feature>
<dbReference type="FunFam" id="2.70.70.10:FF:000003">
    <property type="entry name" value="Murein hydrolase activator EnvC"/>
    <property type="match status" value="1"/>
</dbReference>
<dbReference type="InterPro" id="IPR050570">
    <property type="entry name" value="Cell_wall_metabolism_enzyme"/>
</dbReference>
<dbReference type="CDD" id="cd12797">
    <property type="entry name" value="M23_peptidase"/>
    <property type="match status" value="1"/>
</dbReference>
<dbReference type="SUPFAM" id="SSF51261">
    <property type="entry name" value="Duplicated hybrid motif"/>
    <property type="match status" value="1"/>
</dbReference>
<dbReference type="Proteomes" id="UP000469462">
    <property type="component" value="Unassembled WGS sequence"/>
</dbReference>
<evidence type="ECO:0000313" key="6">
    <source>
        <dbReference type="Proteomes" id="UP000469462"/>
    </source>
</evidence>
<dbReference type="GO" id="GO:0004222">
    <property type="term" value="F:metalloendopeptidase activity"/>
    <property type="evidence" value="ECO:0007669"/>
    <property type="project" value="TreeGrafter"/>
</dbReference>
<dbReference type="InterPro" id="IPR011055">
    <property type="entry name" value="Dup_hybrid_motif"/>
</dbReference>
<keyword evidence="1" id="KW-0175">Coiled coil</keyword>
<dbReference type="RefSeq" id="WP_139688248.1">
    <property type="nucleotide sequence ID" value="NZ_WEHW01000012.1"/>
</dbReference>
<dbReference type="PANTHER" id="PTHR21666">
    <property type="entry name" value="PEPTIDASE-RELATED"/>
    <property type="match status" value="1"/>
</dbReference>
<evidence type="ECO:0000313" key="5">
    <source>
        <dbReference type="EMBL" id="KAB7651595.1"/>
    </source>
</evidence>
<evidence type="ECO:0000256" key="2">
    <source>
        <dbReference type="SAM" id="MobiDB-lite"/>
    </source>
</evidence>
<protein>
    <submittedName>
        <fullName evidence="5">Peptidoglycan DD-metalloendopeptidase family protein</fullName>
    </submittedName>
</protein>
<gene>
    <name evidence="5" type="ORF">GBM96_05030</name>
</gene>
<dbReference type="PANTHER" id="PTHR21666:SF270">
    <property type="entry name" value="MUREIN HYDROLASE ACTIVATOR ENVC"/>
    <property type="match status" value="1"/>
</dbReference>
<keyword evidence="3" id="KW-0732">Signal</keyword>
<comment type="caution">
    <text evidence="5">The sequence shown here is derived from an EMBL/GenBank/DDBJ whole genome shotgun (WGS) entry which is preliminary data.</text>
</comment>